<keyword evidence="8" id="KW-1185">Reference proteome</keyword>
<feature type="domain" description="Carbohydrate kinase FGGY N-terminal" evidence="5">
    <location>
        <begin position="4"/>
        <end position="109"/>
    </location>
</feature>
<dbReference type="SUPFAM" id="SSF53067">
    <property type="entry name" value="Actin-like ATPase domain"/>
    <property type="match status" value="2"/>
</dbReference>
<comment type="caution">
    <text evidence="7">The sequence shown here is derived from an EMBL/GenBank/DDBJ whole genome shotgun (WGS) entry which is preliminary data.</text>
</comment>
<dbReference type="InterPro" id="IPR018485">
    <property type="entry name" value="FGGY_C"/>
</dbReference>
<evidence type="ECO:0000259" key="6">
    <source>
        <dbReference type="Pfam" id="PF02782"/>
    </source>
</evidence>
<feature type="domain" description="Carbohydrate kinase FGGY C-terminal" evidence="6">
    <location>
        <begin position="224"/>
        <end position="406"/>
    </location>
</feature>
<dbReference type="InterPro" id="IPR000577">
    <property type="entry name" value="Carb_kinase_FGGY"/>
</dbReference>
<gene>
    <name evidence="7" type="ORF">NZH93_12830</name>
</gene>
<evidence type="ECO:0000313" key="8">
    <source>
        <dbReference type="Proteomes" id="UP001141259"/>
    </source>
</evidence>
<dbReference type="GO" id="GO:0042732">
    <property type="term" value="P:D-xylose metabolic process"/>
    <property type="evidence" value="ECO:0007669"/>
    <property type="project" value="UniProtKB-KW"/>
</dbReference>
<keyword evidence="2" id="KW-0119">Carbohydrate metabolism</keyword>
<dbReference type="InterPro" id="IPR018484">
    <property type="entry name" value="FGGY_N"/>
</dbReference>
<proteinExistence type="inferred from homology"/>
<protein>
    <submittedName>
        <fullName evidence="7">FGGY-family carbohydrate kinase</fullName>
    </submittedName>
</protein>
<dbReference type="Pfam" id="PF00370">
    <property type="entry name" value="FGGY_N"/>
    <property type="match status" value="1"/>
</dbReference>
<organism evidence="7 8">
    <name type="scientific">Umezawaea endophytica</name>
    <dbReference type="NCBI Taxonomy" id="1654476"/>
    <lineage>
        <taxon>Bacteria</taxon>
        <taxon>Bacillati</taxon>
        <taxon>Actinomycetota</taxon>
        <taxon>Actinomycetes</taxon>
        <taxon>Pseudonocardiales</taxon>
        <taxon>Pseudonocardiaceae</taxon>
        <taxon>Umezawaea</taxon>
    </lineage>
</organism>
<dbReference type="RefSeq" id="WP_259623255.1">
    <property type="nucleotide sequence ID" value="NZ_JANYMP010000005.1"/>
</dbReference>
<sequence>MTAYLIAIDNGSQSTKVSIVDEAGKVHASAQRPLRPYLHPAPGRVVHPDDDVWDSIASTCAEAMRGFTGDVSRVAGVGLCTIRFCRALLDRDGGLREPLLSWMDERLARAHEPDPEVRYVTTSSGYATYRLTGRRKDTAGNYQGVWPIDHTTWRWSTDPARYAEAGMDRDRLFDLVDPGDLLGHVTAEAATATGLPAGLPVFATSNDKAVEALGSGVRRDDEVLVSLGTYIAAMTTGDRHAVDDSGRYWTNFASVPGRYLHESGGIRRGMWTVSWYRDLVGADLAELTAGAEEVEPGSGGLMAVLDWLAPTDHPYRRGALLGFDGTQGRYHVYRSVLEAIALTAHRHCAAMATALGRDFTDVVLSGGGSRSDLVARIFADVFARPVRRTRMSDAAGLGAAICAAVGSGVHPDWDTAVRAMATTTDLVEPTAEGVRAYSSIAPRFARITDFTDPLFAELAAR</sequence>
<dbReference type="PANTHER" id="PTHR43095">
    <property type="entry name" value="SUGAR KINASE"/>
    <property type="match status" value="1"/>
</dbReference>
<reference evidence="7" key="1">
    <citation type="submission" date="2022-08" db="EMBL/GenBank/DDBJ databases">
        <authorList>
            <person name="Tistechok S."/>
            <person name="Samborskyy M."/>
            <person name="Roman I."/>
        </authorList>
    </citation>
    <scope>NUCLEOTIDE SEQUENCE</scope>
    <source>
        <strain evidence="7">DSM 103496</strain>
    </source>
</reference>
<dbReference type="PANTHER" id="PTHR43095:SF5">
    <property type="entry name" value="XYLULOSE KINASE"/>
    <property type="match status" value="1"/>
</dbReference>
<comment type="similarity">
    <text evidence="1">Belongs to the FGGY kinase family.</text>
</comment>
<evidence type="ECO:0000256" key="1">
    <source>
        <dbReference type="ARBA" id="ARBA00009156"/>
    </source>
</evidence>
<dbReference type="Proteomes" id="UP001141259">
    <property type="component" value="Unassembled WGS sequence"/>
</dbReference>
<dbReference type="InterPro" id="IPR043129">
    <property type="entry name" value="ATPase_NBD"/>
</dbReference>
<evidence type="ECO:0000259" key="5">
    <source>
        <dbReference type="Pfam" id="PF00370"/>
    </source>
</evidence>
<accession>A0A9X2VKH9</accession>
<evidence type="ECO:0000256" key="4">
    <source>
        <dbReference type="ARBA" id="ARBA00022777"/>
    </source>
</evidence>
<keyword evidence="2" id="KW-0859">Xylose metabolism</keyword>
<dbReference type="GO" id="GO:0016301">
    <property type="term" value="F:kinase activity"/>
    <property type="evidence" value="ECO:0007669"/>
    <property type="project" value="UniProtKB-KW"/>
</dbReference>
<dbReference type="CDD" id="cd07779">
    <property type="entry name" value="ASKHA_NBD_FGGY_YgcE-like"/>
    <property type="match status" value="1"/>
</dbReference>
<evidence type="ECO:0000256" key="3">
    <source>
        <dbReference type="ARBA" id="ARBA00022679"/>
    </source>
</evidence>
<keyword evidence="4 7" id="KW-0418">Kinase</keyword>
<evidence type="ECO:0000256" key="2">
    <source>
        <dbReference type="ARBA" id="ARBA00022629"/>
    </source>
</evidence>
<name>A0A9X2VKH9_9PSEU</name>
<evidence type="ECO:0000313" key="7">
    <source>
        <dbReference type="EMBL" id="MCS7477742.1"/>
    </source>
</evidence>
<dbReference type="PIRSF" id="PIRSF000538">
    <property type="entry name" value="GlpK"/>
    <property type="match status" value="1"/>
</dbReference>
<dbReference type="Pfam" id="PF02782">
    <property type="entry name" value="FGGY_C"/>
    <property type="match status" value="1"/>
</dbReference>
<keyword evidence="3" id="KW-0808">Transferase</keyword>
<dbReference type="AlphaFoldDB" id="A0A9X2VKH9"/>
<dbReference type="InterPro" id="IPR050406">
    <property type="entry name" value="FGGY_Carb_Kinase"/>
</dbReference>
<dbReference type="Gene3D" id="3.30.420.40">
    <property type="match status" value="3"/>
</dbReference>
<dbReference type="EMBL" id="JANYMP010000005">
    <property type="protein sequence ID" value="MCS7477742.1"/>
    <property type="molecule type" value="Genomic_DNA"/>
</dbReference>